<dbReference type="PATRIC" id="fig|1163408.3.peg.3296"/>
<organism evidence="1 2">
    <name type="scientific">Rhodanobacter fulvus Jip2</name>
    <dbReference type="NCBI Taxonomy" id="1163408"/>
    <lineage>
        <taxon>Bacteria</taxon>
        <taxon>Pseudomonadati</taxon>
        <taxon>Pseudomonadota</taxon>
        <taxon>Gammaproteobacteria</taxon>
        <taxon>Lysobacterales</taxon>
        <taxon>Rhodanobacteraceae</taxon>
        <taxon>Rhodanobacter</taxon>
    </lineage>
</organism>
<dbReference type="EMBL" id="AJXU01000080">
    <property type="protein sequence ID" value="EIL87348.1"/>
    <property type="molecule type" value="Genomic_DNA"/>
</dbReference>
<keyword evidence="2" id="KW-1185">Reference proteome</keyword>
<evidence type="ECO:0000313" key="1">
    <source>
        <dbReference type="EMBL" id="EIL87348.1"/>
    </source>
</evidence>
<sequence length="128" mass="13265">MPASPPLLTRLRRRSRGMGWLCALLIMAKLVIATGCLANDAPTAPLATGPVAALAADVAVADVTVGADTTTCWHTDTGDCHCHCAHTLPLASDTSMRGVMPWPASAFVATLPVLSSPPTQNELRPPIA</sequence>
<proteinExistence type="predicted"/>
<comment type="caution">
    <text evidence="1">The sequence shown here is derived from an EMBL/GenBank/DDBJ whole genome shotgun (WGS) entry which is preliminary data.</text>
</comment>
<evidence type="ECO:0000313" key="2">
    <source>
        <dbReference type="Proteomes" id="UP000004210"/>
    </source>
</evidence>
<protein>
    <submittedName>
        <fullName evidence="1">Uncharacterized protein</fullName>
    </submittedName>
</protein>
<reference evidence="1 2" key="1">
    <citation type="journal article" date="2012" name="J. Bacteriol.">
        <title>Genome sequences for six rhodanobacter strains, isolated from soils and the terrestrial subsurface, with variable denitrification capabilities.</title>
        <authorList>
            <person name="Kostka J.E."/>
            <person name="Green S.J."/>
            <person name="Rishishwar L."/>
            <person name="Prakash O."/>
            <person name="Katz L.S."/>
            <person name="Marino-Ramirez L."/>
            <person name="Jordan I.K."/>
            <person name="Munk C."/>
            <person name="Ivanova N."/>
            <person name="Mikhailova N."/>
            <person name="Watson D.B."/>
            <person name="Brown S.D."/>
            <person name="Palumbo A.V."/>
            <person name="Brooks S.C."/>
        </authorList>
    </citation>
    <scope>NUCLEOTIDE SEQUENCE [LARGE SCALE GENOMIC DNA]</scope>
    <source>
        <strain evidence="2">Jip2T</strain>
    </source>
</reference>
<dbReference type="STRING" id="1163408.UU9_16271"/>
<dbReference type="RefSeq" id="WP_007082876.1">
    <property type="nucleotide sequence ID" value="NZ_AJXU01000080.1"/>
</dbReference>
<name>I4VJF7_9GAMM</name>
<accession>I4VJF7</accession>
<dbReference type="OrthoDB" id="5959916at2"/>
<gene>
    <name evidence="1" type="ORF">UU9_16271</name>
</gene>
<dbReference type="AlphaFoldDB" id="I4VJF7"/>
<dbReference type="Proteomes" id="UP000004210">
    <property type="component" value="Unassembled WGS sequence"/>
</dbReference>